<feature type="region of interest" description="Disordered" evidence="1">
    <location>
        <begin position="52"/>
        <end position="95"/>
    </location>
</feature>
<dbReference type="AlphaFoldDB" id="A0A4C1TK85"/>
<feature type="compositionally biased region" description="Basic and acidic residues" evidence="1">
    <location>
        <begin position="58"/>
        <end position="74"/>
    </location>
</feature>
<name>A0A4C1TK85_EUMVA</name>
<gene>
    <name evidence="2" type="ORF">EVAR_102698_1</name>
</gene>
<dbReference type="Proteomes" id="UP000299102">
    <property type="component" value="Unassembled WGS sequence"/>
</dbReference>
<reference evidence="2 3" key="1">
    <citation type="journal article" date="2019" name="Commun. Biol.">
        <title>The bagworm genome reveals a unique fibroin gene that provides high tensile strength.</title>
        <authorList>
            <person name="Kono N."/>
            <person name="Nakamura H."/>
            <person name="Ohtoshi R."/>
            <person name="Tomita M."/>
            <person name="Numata K."/>
            <person name="Arakawa K."/>
        </authorList>
    </citation>
    <scope>NUCLEOTIDE SEQUENCE [LARGE SCALE GENOMIC DNA]</scope>
</reference>
<evidence type="ECO:0000313" key="3">
    <source>
        <dbReference type="Proteomes" id="UP000299102"/>
    </source>
</evidence>
<dbReference type="EMBL" id="BGZK01000061">
    <property type="protein sequence ID" value="GBP14010.1"/>
    <property type="molecule type" value="Genomic_DNA"/>
</dbReference>
<sequence length="297" mass="32725">MNYIAHKKLRPSRPFGFNSEAVARTPIAHARADRPKLEQDYPLVRHRDKELLNVSSRGRHELGTSPAYDHDRHPGSGTFGYGQRKRTARMHTKVRPSVAKTYAAISGTATTRKTVNAMAIRNGGEVALCGLRPAKCRGGRVTGVGCAVDHVLIAEVISHCTAPTAEQPKARFEGLSTIQVGGDRSVETLIRRLSSLERHNASIVRHSTTAMMIVYVKVKTGRAAADPGRHGGSRPGVGFCLNIEIELETVLTEPRMHDIHLTRRLETPLQLSPYRRICNMPSACPMRVRVTDFCIVA</sequence>
<feature type="compositionally biased region" description="Basic residues" evidence="1">
    <location>
        <begin position="83"/>
        <end position="94"/>
    </location>
</feature>
<evidence type="ECO:0000256" key="1">
    <source>
        <dbReference type="SAM" id="MobiDB-lite"/>
    </source>
</evidence>
<comment type="caution">
    <text evidence="2">The sequence shown here is derived from an EMBL/GenBank/DDBJ whole genome shotgun (WGS) entry which is preliminary data.</text>
</comment>
<keyword evidence="3" id="KW-1185">Reference proteome</keyword>
<accession>A0A4C1TK85</accession>
<proteinExistence type="predicted"/>
<protein>
    <submittedName>
        <fullName evidence="2">Uncharacterized protein</fullName>
    </submittedName>
</protein>
<evidence type="ECO:0000313" key="2">
    <source>
        <dbReference type="EMBL" id="GBP14010.1"/>
    </source>
</evidence>
<organism evidence="2 3">
    <name type="scientific">Eumeta variegata</name>
    <name type="common">Bagworm moth</name>
    <name type="synonym">Eumeta japonica</name>
    <dbReference type="NCBI Taxonomy" id="151549"/>
    <lineage>
        <taxon>Eukaryota</taxon>
        <taxon>Metazoa</taxon>
        <taxon>Ecdysozoa</taxon>
        <taxon>Arthropoda</taxon>
        <taxon>Hexapoda</taxon>
        <taxon>Insecta</taxon>
        <taxon>Pterygota</taxon>
        <taxon>Neoptera</taxon>
        <taxon>Endopterygota</taxon>
        <taxon>Lepidoptera</taxon>
        <taxon>Glossata</taxon>
        <taxon>Ditrysia</taxon>
        <taxon>Tineoidea</taxon>
        <taxon>Psychidae</taxon>
        <taxon>Oiketicinae</taxon>
        <taxon>Eumeta</taxon>
    </lineage>
</organism>